<comment type="caution">
    <text evidence="1">The sequence shown here is derived from an EMBL/GenBank/DDBJ whole genome shotgun (WGS) entry which is preliminary data.</text>
</comment>
<gene>
    <name evidence="1" type="ORF">BV25DRAFT_1921410</name>
</gene>
<keyword evidence="2" id="KW-1185">Reference proteome</keyword>
<proteinExistence type="predicted"/>
<evidence type="ECO:0000313" key="1">
    <source>
        <dbReference type="EMBL" id="KAI0055931.1"/>
    </source>
</evidence>
<sequence>MGRRKKTEFSYYERSSSSQSRSIILQGSQDGRRVVPELQTIVPTRSLLQPATPAPRPPRAPSSSHPDDHEGYMFDEPWDQDDGLDEDQGGLLGIDDVGEIVQITAADVALGHARRYANSDYPLVTWIPYRGQYLDEVIRLEGWGPWADADKCPGCNAPEPPTVRCRDCMGRGLVCARCAVCAHAANPLHILERWTGAFFERVPLAKLGPGLDIQLMYSPGNVCGHRQRAREDFTVLHTNGIHLVNLYFCGCGLSSGIERRQQLLRMGWWPATPIDPQSAATFQCMDAFHLLSLQGKVTGYDFYKSLELLTDASGLSKVPDRAASFMMMARQWRHITMMKRAGRGHDPSGIDGTSPGECTVACPACPLPGVNIPDDWEDAPKNRSWLYRLILAMDANFRLKNRLRSSRAKDPGLNTGMAYFVGDDEYNRHVEMFKEQNEISGCSRFAAVAAANLKSSKGLRVTGVGGIFCARHDFWRGNGLGDLQKGERYCNMDYIFLSSLVNVANKSLLISYDIACQWSKNLLSRARCLPSFRLPAVLDFVVPKFHLPAHKESCHAPYGLHYKEGAGQTDGESPERSWADMNGAAASTKEMGPGSRHDTLDDHCGHANWCKFVGLIPLLRRRLSVALTEAADQCDVYTDFTEALSTDHPVELQEWKDEIQQWEDDPTGMENPYHRPELQEPESTVAEVRLELAEEDGAVVMAATTPPPPAVSAFLLLGLKIEAMQLKLRLDGQGERTAHQAALIQESRTSVLRLVRRLRADQDYHIPRLSSIMDSDESASGHETQRPEHIKLYLPSDFPAADRHEYCEPSMSAMEAKLRHAAMAEALDDLRYQLRFRTYMNKWKIKNVKGQRPNTRARSAQANIEGSVRRAAETYRLNYKAYKSLVGDGVWQEKFQELKNEDVRGLGRRLIEDIDNASEERGRDYVRSRNGGVASGESSYTLPWIWYSTGTGEGLELGDDLKLEWFKSRARAKRWTEEVIFLSEEMRRVVAYCGWKSTWWTVRGEMRDVGALPRLQEGIRAYAAKQASILDRFAVQASMQWEELREAGEVFVEAHDDDGTRLAPEVVPMEVD</sequence>
<reference evidence="1" key="1">
    <citation type="submission" date="2021-03" db="EMBL/GenBank/DDBJ databases">
        <authorList>
            <consortium name="DOE Joint Genome Institute"/>
            <person name="Ahrendt S."/>
            <person name="Looney B.P."/>
            <person name="Miyauchi S."/>
            <person name="Morin E."/>
            <person name="Drula E."/>
            <person name="Courty P.E."/>
            <person name="Chicoki N."/>
            <person name="Fauchery L."/>
            <person name="Kohler A."/>
            <person name="Kuo A."/>
            <person name="Labutti K."/>
            <person name="Pangilinan J."/>
            <person name="Lipzen A."/>
            <person name="Riley R."/>
            <person name="Andreopoulos W."/>
            <person name="He G."/>
            <person name="Johnson J."/>
            <person name="Barry K.W."/>
            <person name="Grigoriev I.V."/>
            <person name="Nagy L."/>
            <person name="Hibbett D."/>
            <person name="Henrissat B."/>
            <person name="Matheny P.B."/>
            <person name="Labbe J."/>
            <person name="Martin F."/>
        </authorList>
    </citation>
    <scope>NUCLEOTIDE SEQUENCE</scope>
    <source>
        <strain evidence="1">HHB10654</strain>
    </source>
</reference>
<dbReference type="EMBL" id="MU277275">
    <property type="protein sequence ID" value="KAI0055931.1"/>
    <property type="molecule type" value="Genomic_DNA"/>
</dbReference>
<protein>
    <submittedName>
        <fullName evidence="1">Uncharacterized protein</fullName>
    </submittedName>
</protein>
<dbReference type="Proteomes" id="UP000814140">
    <property type="component" value="Unassembled WGS sequence"/>
</dbReference>
<name>A0ACB8SJ76_9AGAM</name>
<reference evidence="1" key="2">
    <citation type="journal article" date="2022" name="New Phytol.">
        <title>Evolutionary transition to the ectomycorrhizal habit in the genomes of a hyperdiverse lineage of mushroom-forming fungi.</title>
        <authorList>
            <person name="Looney B."/>
            <person name="Miyauchi S."/>
            <person name="Morin E."/>
            <person name="Drula E."/>
            <person name="Courty P.E."/>
            <person name="Kohler A."/>
            <person name="Kuo A."/>
            <person name="LaButti K."/>
            <person name="Pangilinan J."/>
            <person name="Lipzen A."/>
            <person name="Riley R."/>
            <person name="Andreopoulos W."/>
            <person name="He G."/>
            <person name="Johnson J."/>
            <person name="Nolan M."/>
            <person name="Tritt A."/>
            <person name="Barry K.W."/>
            <person name="Grigoriev I.V."/>
            <person name="Nagy L.G."/>
            <person name="Hibbett D."/>
            <person name="Henrissat B."/>
            <person name="Matheny P.B."/>
            <person name="Labbe J."/>
            <person name="Martin F.M."/>
        </authorList>
    </citation>
    <scope>NUCLEOTIDE SEQUENCE</scope>
    <source>
        <strain evidence="1">HHB10654</strain>
    </source>
</reference>
<organism evidence="1 2">
    <name type="scientific">Artomyces pyxidatus</name>
    <dbReference type="NCBI Taxonomy" id="48021"/>
    <lineage>
        <taxon>Eukaryota</taxon>
        <taxon>Fungi</taxon>
        <taxon>Dikarya</taxon>
        <taxon>Basidiomycota</taxon>
        <taxon>Agaricomycotina</taxon>
        <taxon>Agaricomycetes</taxon>
        <taxon>Russulales</taxon>
        <taxon>Auriscalpiaceae</taxon>
        <taxon>Artomyces</taxon>
    </lineage>
</organism>
<evidence type="ECO:0000313" key="2">
    <source>
        <dbReference type="Proteomes" id="UP000814140"/>
    </source>
</evidence>
<accession>A0ACB8SJ76</accession>